<accession>A0A4P1LTS3</accession>
<feature type="compositionally biased region" description="Basic and acidic residues" evidence="1">
    <location>
        <begin position="169"/>
        <end position="189"/>
    </location>
</feature>
<dbReference type="InterPro" id="IPR010724">
    <property type="entry name" value="RepA_N"/>
</dbReference>
<dbReference type="EMBL" id="MH785258">
    <property type="protein sequence ID" value="AYK28261.1"/>
    <property type="molecule type" value="Genomic_DNA"/>
</dbReference>
<dbReference type="InterPro" id="IPR041151">
    <property type="entry name" value="Bac_RepA_C"/>
</dbReference>
<feature type="region of interest" description="Disordered" evidence="1">
    <location>
        <begin position="169"/>
        <end position="201"/>
    </location>
</feature>
<organism evidence="4">
    <name type="scientific">Staphylococcus aureus</name>
    <dbReference type="NCBI Taxonomy" id="1280"/>
    <lineage>
        <taxon>Bacteria</taxon>
        <taxon>Bacillati</taxon>
        <taxon>Bacillota</taxon>
        <taxon>Bacilli</taxon>
        <taxon>Bacillales</taxon>
        <taxon>Staphylococcaceae</taxon>
        <taxon>Staphylococcus</taxon>
    </lineage>
</organism>
<dbReference type="Pfam" id="PF06970">
    <property type="entry name" value="RepA_N"/>
    <property type="match status" value="1"/>
</dbReference>
<geneLocation type="plasmid" evidence="4">
    <name>pPH1-2</name>
</geneLocation>
<gene>
    <name evidence="4" type="ORF">D0Y80_m00040</name>
</gene>
<protein>
    <submittedName>
        <fullName evidence="4">Replication initiator A domain-containing prote in</fullName>
    </submittedName>
</protein>
<dbReference type="AlphaFoldDB" id="A0A4P1LTS3"/>
<name>A0A4P1LTS3_STAAU</name>
<reference evidence="4" key="1">
    <citation type="journal article" date="2019" name="Front. Microbiol.">
        <title>Prevalence of Antibiotic and Heavy Metal Resistance Determinants and Virulence-Related Genetic Elements in Plasmids of Staphylococcus aureus.</title>
        <authorList>
            <person name="Bukowski M."/>
            <person name="Piwowarczyk R."/>
            <person name="Madry A."/>
            <person name="Zagorski-Przybylo R."/>
            <person name="Hydzik M."/>
            <person name="Wladyka B."/>
        </authorList>
    </citation>
    <scope>NUCLEOTIDE SEQUENCE</scope>
    <source>
        <strain evidence="4">Ph1</strain>
        <plasmid evidence="4">pPH1-2</plasmid>
    </source>
</reference>
<evidence type="ECO:0000256" key="1">
    <source>
        <dbReference type="SAM" id="MobiDB-lite"/>
    </source>
</evidence>
<keyword evidence="4" id="KW-0614">Plasmid</keyword>
<evidence type="ECO:0000259" key="2">
    <source>
        <dbReference type="Pfam" id="PF06970"/>
    </source>
</evidence>
<evidence type="ECO:0000259" key="3">
    <source>
        <dbReference type="Pfam" id="PF18008"/>
    </source>
</evidence>
<dbReference type="Pfam" id="PF18008">
    <property type="entry name" value="Bac_RepA_C"/>
    <property type="match status" value="1"/>
</dbReference>
<proteinExistence type="predicted"/>
<feature type="domain" description="Replication initiator protein A C-terminal" evidence="3">
    <location>
        <begin position="242"/>
        <end position="331"/>
    </location>
</feature>
<evidence type="ECO:0000313" key="4">
    <source>
        <dbReference type="EMBL" id="AYK28261.1"/>
    </source>
</evidence>
<sequence length="348" mass="41870">MNVKLNKNVLLPLTKLKYGKRFFVMQNQYFTVQENYKERFYQIPKVFFTSENYKNLTNDMKIAYAILRDRLNLSIKNSWVDEDGNIYFVYSNEKLMEILNCKKEKLTKIKKGLENDGLLIQKRRGLNKPNILYLMKPIVTERDIYKIEKEENDVEPYGEKEVRKSNVQKFENRTSRSSKIERPEVRKSNTNDTDFNDIDFNDTENNDMNDLNDIKYKNEISNHSNQFTHNFDDKEMLLQEFPEQLTNYLLKYDYRDLEIIKAVILKAKKSFNSRHEDMHYMLEDIEDEILTSLKRLKKAIHDRGVKGQKETIKSMQAYLMQTILTELEETHALYMRRKNMKQYNIFNQ</sequence>
<feature type="domain" description="Replication initiator A N-terminal" evidence="2">
    <location>
        <begin position="39"/>
        <end position="113"/>
    </location>
</feature>